<evidence type="ECO:0000259" key="6">
    <source>
        <dbReference type="PROSITE" id="PS50901"/>
    </source>
</evidence>
<keyword evidence="5" id="KW-0812">Transmembrane</keyword>
<evidence type="ECO:0000256" key="2">
    <source>
        <dbReference type="ARBA" id="ARBA00022840"/>
    </source>
</evidence>
<feature type="transmembrane region" description="Helical" evidence="5">
    <location>
        <begin position="61"/>
        <end position="88"/>
    </location>
</feature>
<dbReference type="GO" id="GO:0003677">
    <property type="term" value="F:DNA binding"/>
    <property type="evidence" value="ECO:0007669"/>
    <property type="project" value="InterPro"/>
</dbReference>
<reference evidence="7 8" key="1">
    <citation type="submission" date="2018-02" db="EMBL/GenBank/DDBJ databases">
        <title>The complete genome of two Bacillus pumilus strains from Cuatro Cienegas, Coahuila, Mexico.</title>
        <authorList>
            <person name="Zarza E."/>
            <person name="Alcaraz L.D."/>
            <person name="Aguilar-Salinas B."/>
            <person name="Islas A."/>
            <person name="Olmedo-Alvarez G."/>
        </authorList>
    </citation>
    <scope>NUCLEOTIDE SEQUENCE [LARGE SCALE GENOMIC DNA]</scope>
    <source>
        <strain evidence="7 8">145</strain>
    </source>
</reference>
<keyword evidence="5" id="KW-0472">Membrane</keyword>
<evidence type="ECO:0000313" key="7">
    <source>
        <dbReference type="EMBL" id="AVM23305.1"/>
    </source>
</evidence>
<keyword evidence="1 3" id="KW-0547">Nucleotide-binding</keyword>
<feature type="binding site" evidence="3">
    <location>
        <begin position="231"/>
        <end position="238"/>
    </location>
    <ligand>
        <name>ATP</name>
        <dbReference type="ChEBI" id="CHEBI:30616"/>
    </ligand>
</feature>
<dbReference type="GO" id="GO:0005524">
    <property type="term" value="F:ATP binding"/>
    <property type="evidence" value="ECO:0007669"/>
    <property type="project" value="UniProtKB-UniRule"/>
</dbReference>
<dbReference type="SUPFAM" id="SSF52540">
    <property type="entry name" value="P-loop containing nucleoside triphosphate hydrolases"/>
    <property type="match status" value="1"/>
</dbReference>
<evidence type="ECO:0000256" key="4">
    <source>
        <dbReference type="SAM" id="MobiDB-lite"/>
    </source>
</evidence>
<dbReference type="Gene3D" id="3.40.50.300">
    <property type="entry name" value="P-loop containing nucleotide triphosphate hydrolases"/>
    <property type="match status" value="1"/>
</dbReference>
<gene>
    <name evidence="7" type="ORF">C5695_05475</name>
</gene>
<keyword evidence="5" id="KW-1133">Transmembrane helix</keyword>
<dbReference type="Pfam" id="PF01580">
    <property type="entry name" value="FtsK_SpoIIIE"/>
    <property type="match status" value="1"/>
</dbReference>
<dbReference type="PROSITE" id="PS50901">
    <property type="entry name" value="FTSK"/>
    <property type="match status" value="1"/>
</dbReference>
<dbReference type="Proteomes" id="UP000264960">
    <property type="component" value="Chromosome"/>
</dbReference>
<feature type="domain" description="FtsK" evidence="6">
    <location>
        <begin position="214"/>
        <end position="396"/>
    </location>
</feature>
<dbReference type="PANTHER" id="PTHR22683">
    <property type="entry name" value="SPORULATION PROTEIN RELATED"/>
    <property type="match status" value="1"/>
</dbReference>
<keyword evidence="2 3" id="KW-0067">ATP-binding</keyword>
<feature type="region of interest" description="Disordered" evidence="4">
    <location>
        <begin position="450"/>
        <end position="471"/>
    </location>
</feature>
<name>A0AAD0HL91_BACPU</name>
<dbReference type="AlphaFoldDB" id="A0AAD0HL91"/>
<dbReference type="PANTHER" id="PTHR22683:SF47">
    <property type="entry name" value="FTSK DOMAIN-CONTAINING PROTEIN YDCQ"/>
    <property type="match status" value="1"/>
</dbReference>
<protein>
    <submittedName>
        <fullName evidence="7">ATP-binding protein</fullName>
    </submittedName>
</protein>
<feature type="transmembrane region" description="Helical" evidence="5">
    <location>
        <begin position="21"/>
        <end position="41"/>
    </location>
</feature>
<accession>A0AAD0HL91</accession>
<evidence type="ECO:0000313" key="8">
    <source>
        <dbReference type="Proteomes" id="UP000264960"/>
    </source>
</evidence>
<proteinExistence type="predicted"/>
<dbReference type="EMBL" id="CP027116">
    <property type="protein sequence ID" value="AVM23305.1"/>
    <property type="molecule type" value="Genomic_DNA"/>
</dbReference>
<evidence type="ECO:0000256" key="5">
    <source>
        <dbReference type="SAM" id="Phobius"/>
    </source>
</evidence>
<dbReference type="InterPro" id="IPR050206">
    <property type="entry name" value="FtsK/SpoIIIE/SftA"/>
</dbReference>
<dbReference type="InterPro" id="IPR027417">
    <property type="entry name" value="P-loop_NTPase"/>
</dbReference>
<dbReference type="InterPro" id="IPR002543">
    <property type="entry name" value="FtsK_dom"/>
</dbReference>
<evidence type="ECO:0000256" key="1">
    <source>
        <dbReference type="ARBA" id="ARBA00022741"/>
    </source>
</evidence>
<sequence>MIISLWKYKGTKIRPRHKNNVLKTGALISVPVFLLLMTLFWKDHLWILYEKGVEDTFQNFTFNIPLIITSLTVSIVVPAAILFGWRYIFRKYSKLKKIYHRQKIARMILSNKFYDSKSVKSRITDRMVQKITYFPRFYYRVKDGHIIIKVAMDMSRFQQRFMELGKEFENGFFCDLVSTDMEDGFFTYKLLYDAGKNRISIDDAVVNKGSMKLMKHIDWAFDKLPHMLISGGTGGGKTYFILTLVKSLVASGADVRILDPKNADLADLEEVLEGKVFSRKNGIMMTLRKSVEDMMRRMDEMKNHPNYKTGENYSYLGYKPVFIIFDEYVAFMDMLDFKERETAMQDIKQIIMLGRQMGFFLVAGAQRPDAKYFADGIRDQFNFRVSLGKMSGTGYAMLFGDTDKKFVEKDIKGRGYAYAGTGNIMEFYSPLIPNGYDFIEEIRLAKEGTQGAQAATAASGSESAQATTEEE</sequence>
<dbReference type="RefSeq" id="WP_117729865.1">
    <property type="nucleotide sequence ID" value="NZ_CP027116.1"/>
</dbReference>
<evidence type="ECO:0000256" key="3">
    <source>
        <dbReference type="PROSITE-ProRule" id="PRU00289"/>
    </source>
</evidence>
<organism evidence="7 8">
    <name type="scientific">Bacillus pumilus</name>
    <name type="common">Bacillus mesentericus</name>
    <dbReference type="NCBI Taxonomy" id="1408"/>
    <lineage>
        <taxon>Bacteria</taxon>
        <taxon>Bacillati</taxon>
        <taxon>Bacillota</taxon>
        <taxon>Bacilli</taxon>
        <taxon>Bacillales</taxon>
        <taxon>Bacillaceae</taxon>
        <taxon>Bacillus</taxon>
    </lineage>
</organism>